<feature type="non-terminal residue" evidence="14">
    <location>
        <position position="1"/>
    </location>
</feature>
<keyword evidence="2" id="KW-1003">Cell membrane</keyword>
<keyword evidence="10" id="KW-0325">Glycoprotein</keyword>
<accession>B3RYD9</accession>
<dbReference type="FunFam" id="3.40.50.80:FF:000004">
    <property type="entry name" value="NADPH oxidase isoform 2"/>
    <property type="match status" value="1"/>
</dbReference>
<evidence type="ECO:0000256" key="7">
    <source>
        <dbReference type="ARBA" id="ARBA00023002"/>
    </source>
</evidence>
<evidence type="ECO:0000256" key="12">
    <source>
        <dbReference type="SAM" id="Phobius"/>
    </source>
</evidence>
<sequence length="540" mass="62031">LLWMIINVILFATTYVNYNTDKKYFYLRKYLKTAVAWARGSAAVLNLNCALILLPVCRNLLSYARGSCEYAICSRRVRRLMDKNITFHRYIGYMICLATAIHVYAHCFNFLYFLVSYKAGDPLLNTLNQLNTSLNPIRFSNVTPGITGIIITLALILMYASSTEVIRRSYFEIFWYAHHLFVIFFIGLCIHAVIGVIKVQVNLDTHDPDYCYNKRPWGPPNNLNCSIPIFKRTSTPQVWKWVIGPIVLYIFERIVRFVRSKQKVVISKVINHPSKVLEIQMQKRGFQSVAGQYVFINCPSIARFEWHPFTLTSAPGDDYFSVHVRIVGDWTGALFEACKANENKVQEAWKMPDVYIDGPFGTCSEDVFLYEVAICIGAGIGVTPFASILKSLWYKQRQSDAGPSKTKKVYFFWICPDSNAFEWFAELLKSLEREMLSHDLGDFLEYNIYLTRGLSDKQTKHIMLRETDSEAVDAITGLQQKTHYGRPRWDQIFSDLASTHSGSDLGVFFCGPKALSSVLHKECNKNTSANTRFFYNKENF</sequence>
<keyword evidence="4 12" id="KW-0812">Transmembrane</keyword>
<dbReference type="HOGENOM" id="CLU_005646_3_1_1"/>
<dbReference type="InterPro" id="IPR050369">
    <property type="entry name" value="RBOH/FRE"/>
</dbReference>
<proteinExistence type="predicted"/>
<dbReference type="SUPFAM" id="SSF52343">
    <property type="entry name" value="Ferredoxin reductase-like, C-terminal NADP-linked domain"/>
    <property type="match status" value="1"/>
</dbReference>
<keyword evidence="6 12" id="KW-1133">Transmembrane helix</keyword>
<dbReference type="InterPro" id="IPR017927">
    <property type="entry name" value="FAD-bd_FR_type"/>
</dbReference>
<dbReference type="InterPro" id="IPR013130">
    <property type="entry name" value="Fe3_Rdtase_TM_dom"/>
</dbReference>
<dbReference type="OMA" id="FTFAKEH"/>
<dbReference type="InterPro" id="IPR039261">
    <property type="entry name" value="FNR_nucleotide-bd"/>
</dbReference>
<dbReference type="SFLD" id="SFLDS00052">
    <property type="entry name" value="Ferric_Reductase_Domain"/>
    <property type="match status" value="1"/>
</dbReference>
<evidence type="ECO:0000256" key="5">
    <source>
        <dbReference type="ARBA" id="ARBA00022723"/>
    </source>
</evidence>
<evidence type="ECO:0000256" key="9">
    <source>
        <dbReference type="ARBA" id="ARBA00023136"/>
    </source>
</evidence>
<comment type="catalytic activity">
    <reaction evidence="11">
        <text>NADPH + 2 O2 = 2 superoxide + NADP(+) + H(+)</text>
        <dbReference type="Rhea" id="RHEA:63180"/>
        <dbReference type="ChEBI" id="CHEBI:15378"/>
        <dbReference type="ChEBI" id="CHEBI:15379"/>
        <dbReference type="ChEBI" id="CHEBI:18421"/>
        <dbReference type="ChEBI" id="CHEBI:57783"/>
        <dbReference type="ChEBI" id="CHEBI:58349"/>
    </reaction>
</comment>
<feature type="transmembrane region" description="Helical" evidence="12">
    <location>
        <begin position="90"/>
        <end position="115"/>
    </location>
</feature>
<dbReference type="InterPro" id="IPR013121">
    <property type="entry name" value="Fe_red_NAD-bd_6"/>
</dbReference>
<dbReference type="Gene3D" id="3.40.50.80">
    <property type="entry name" value="Nucleotide-binding domain of ferredoxin-NADP reductase (FNR) module"/>
    <property type="match status" value="1"/>
</dbReference>
<evidence type="ECO:0000256" key="3">
    <source>
        <dbReference type="ARBA" id="ARBA00022617"/>
    </source>
</evidence>
<dbReference type="Pfam" id="PF01794">
    <property type="entry name" value="Ferric_reduct"/>
    <property type="match status" value="1"/>
</dbReference>
<evidence type="ECO:0000313" key="15">
    <source>
        <dbReference type="Proteomes" id="UP000009022"/>
    </source>
</evidence>
<feature type="domain" description="FAD-binding FR-type" evidence="13">
    <location>
        <begin position="253"/>
        <end position="366"/>
    </location>
</feature>
<dbReference type="PANTHER" id="PTHR11972">
    <property type="entry name" value="NADPH OXIDASE"/>
    <property type="match status" value="1"/>
</dbReference>
<evidence type="ECO:0000256" key="4">
    <source>
        <dbReference type="ARBA" id="ARBA00022692"/>
    </source>
</evidence>
<dbReference type="GO" id="GO:0046872">
    <property type="term" value="F:metal ion binding"/>
    <property type="evidence" value="ECO:0007669"/>
    <property type="project" value="UniProtKB-KW"/>
</dbReference>
<protein>
    <recommendedName>
        <fullName evidence="13">FAD-binding FR-type domain-containing protein</fullName>
    </recommendedName>
</protein>
<dbReference type="PRINTS" id="PR00466">
    <property type="entry name" value="GP91PHOX"/>
</dbReference>
<dbReference type="EMBL" id="DS985245">
    <property type="protein sequence ID" value="EDV25021.1"/>
    <property type="molecule type" value="Genomic_DNA"/>
</dbReference>
<keyword evidence="8" id="KW-0408">Iron</keyword>
<evidence type="ECO:0000256" key="8">
    <source>
        <dbReference type="ARBA" id="ARBA00023004"/>
    </source>
</evidence>
<dbReference type="RefSeq" id="XP_002112911.1">
    <property type="nucleotide sequence ID" value="XM_002112875.1"/>
</dbReference>
<comment type="subcellular location">
    <subcellularLocation>
        <location evidence="1">Cell membrane</location>
        <topology evidence="1">Multi-pass membrane protein</topology>
    </subcellularLocation>
</comment>
<evidence type="ECO:0000256" key="10">
    <source>
        <dbReference type="ARBA" id="ARBA00023180"/>
    </source>
</evidence>
<dbReference type="SUPFAM" id="SSF63380">
    <property type="entry name" value="Riboflavin synthase domain-like"/>
    <property type="match status" value="1"/>
</dbReference>
<dbReference type="Proteomes" id="UP000009022">
    <property type="component" value="Unassembled WGS sequence"/>
</dbReference>
<feature type="transmembrane region" description="Helical" evidence="12">
    <location>
        <begin position="36"/>
        <end position="57"/>
    </location>
</feature>
<dbReference type="GO" id="GO:0016175">
    <property type="term" value="F:superoxide-generating NAD(P)H oxidase activity"/>
    <property type="evidence" value="ECO:0000318"/>
    <property type="project" value="GO_Central"/>
</dbReference>
<dbReference type="PANTHER" id="PTHR11972:SF153">
    <property type="entry name" value="SUPEROXIDE-GENERATING NADPH OXIDASE HEAVY CHAIN SUBUNIT A"/>
    <property type="match status" value="1"/>
</dbReference>
<evidence type="ECO:0000313" key="14">
    <source>
        <dbReference type="EMBL" id="EDV25021.1"/>
    </source>
</evidence>
<evidence type="ECO:0000256" key="6">
    <source>
        <dbReference type="ARBA" id="ARBA00022989"/>
    </source>
</evidence>
<dbReference type="AlphaFoldDB" id="B3RYD9"/>
<dbReference type="GO" id="GO:0006952">
    <property type="term" value="P:defense response"/>
    <property type="evidence" value="ECO:0000318"/>
    <property type="project" value="GO_Central"/>
</dbReference>
<dbReference type="InterPro" id="IPR000778">
    <property type="entry name" value="Cyt_b245_heavy_chain"/>
</dbReference>
<dbReference type="Gene3D" id="2.40.30.10">
    <property type="entry name" value="Translation factors"/>
    <property type="match status" value="1"/>
</dbReference>
<dbReference type="eggNOG" id="KOG0039">
    <property type="taxonomic scope" value="Eukaryota"/>
</dbReference>
<dbReference type="Pfam" id="PF08030">
    <property type="entry name" value="NAD_binding_6"/>
    <property type="match status" value="1"/>
</dbReference>
<dbReference type="GO" id="GO:0043020">
    <property type="term" value="C:NADPH oxidase complex"/>
    <property type="evidence" value="ECO:0000318"/>
    <property type="project" value="GO_Central"/>
</dbReference>
<dbReference type="OrthoDB" id="167398at2759"/>
<feature type="transmembrane region" description="Helical" evidence="12">
    <location>
        <begin position="142"/>
        <end position="161"/>
    </location>
</feature>
<gene>
    <name evidence="14" type="ORF">TRIADDRAFT_25818</name>
</gene>
<dbReference type="KEGG" id="tad:TRIADDRAFT_25818"/>
<evidence type="ECO:0000256" key="11">
    <source>
        <dbReference type="ARBA" id="ARBA00049908"/>
    </source>
</evidence>
<dbReference type="InterPro" id="IPR017938">
    <property type="entry name" value="Riboflavin_synthase-like_b-brl"/>
</dbReference>
<dbReference type="InterPro" id="IPR013112">
    <property type="entry name" value="FAD-bd_8"/>
</dbReference>
<keyword evidence="5" id="KW-0479">Metal-binding</keyword>
<dbReference type="PhylomeDB" id="B3RYD9"/>
<keyword evidence="9 12" id="KW-0472">Membrane</keyword>
<reference evidence="14 15" key="1">
    <citation type="journal article" date="2008" name="Nature">
        <title>The Trichoplax genome and the nature of placozoans.</title>
        <authorList>
            <person name="Srivastava M."/>
            <person name="Begovic E."/>
            <person name="Chapman J."/>
            <person name="Putnam N.H."/>
            <person name="Hellsten U."/>
            <person name="Kawashima T."/>
            <person name="Kuo A."/>
            <person name="Mitros T."/>
            <person name="Salamov A."/>
            <person name="Carpenter M.L."/>
            <person name="Signorovitch A.Y."/>
            <person name="Moreno M.A."/>
            <person name="Kamm K."/>
            <person name="Grimwood J."/>
            <person name="Schmutz J."/>
            <person name="Shapiro H."/>
            <person name="Grigoriev I.V."/>
            <person name="Buss L.W."/>
            <person name="Schierwater B."/>
            <person name="Dellaporta S.L."/>
            <person name="Rokhsar D.S."/>
        </authorList>
    </citation>
    <scope>NUCLEOTIDE SEQUENCE [LARGE SCALE GENOMIC DNA]</scope>
    <source>
        <strain evidence="14 15">Grell-BS-1999</strain>
    </source>
</reference>
<dbReference type="Pfam" id="PF08022">
    <property type="entry name" value="FAD_binding_8"/>
    <property type="match status" value="1"/>
</dbReference>
<dbReference type="SFLD" id="SFLDG01168">
    <property type="entry name" value="Ferric_reductase_subgroup_(FRE"/>
    <property type="match status" value="1"/>
</dbReference>
<dbReference type="FunCoup" id="B3RYD9">
    <property type="interactions" value="198"/>
</dbReference>
<keyword evidence="3" id="KW-0349">Heme</keyword>
<dbReference type="InParanoid" id="B3RYD9"/>
<dbReference type="PROSITE" id="PS51384">
    <property type="entry name" value="FAD_FR"/>
    <property type="match status" value="1"/>
</dbReference>
<dbReference type="STRING" id="10228.B3RYD9"/>
<dbReference type="CTD" id="6753685"/>
<evidence type="ECO:0000256" key="1">
    <source>
        <dbReference type="ARBA" id="ARBA00004651"/>
    </source>
</evidence>
<evidence type="ECO:0000259" key="13">
    <source>
        <dbReference type="PROSITE" id="PS51384"/>
    </source>
</evidence>
<name>B3RYD9_TRIAD</name>
<dbReference type="CDD" id="cd06186">
    <property type="entry name" value="NOX_Duox_like_FAD_NADP"/>
    <property type="match status" value="1"/>
</dbReference>
<keyword evidence="7" id="KW-0560">Oxidoreductase</keyword>
<feature type="transmembrane region" description="Helical" evidence="12">
    <location>
        <begin position="173"/>
        <end position="197"/>
    </location>
</feature>
<keyword evidence="15" id="KW-1185">Reference proteome</keyword>
<evidence type="ECO:0000256" key="2">
    <source>
        <dbReference type="ARBA" id="ARBA00022475"/>
    </source>
</evidence>
<dbReference type="GO" id="GO:0005886">
    <property type="term" value="C:plasma membrane"/>
    <property type="evidence" value="ECO:0000318"/>
    <property type="project" value="GO_Central"/>
</dbReference>
<dbReference type="FunFam" id="2.40.30.10:FF:000030">
    <property type="entry name" value="cytochrome b-245 heavy chain"/>
    <property type="match status" value="1"/>
</dbReference>
<dbReference type="GO" id="GO:0042554">
    <property type="term" value="P:superoxide anion generation"/>
    <property type="evidence" value="ECO:0000318"/>
    <property type="project" value="GO_Central"/>
</dbReference>
<organism evidence="14 15">
    <name type="scientific">Trichoplax adhaerens</name>
    <name type="common">Trichoplax reptans</name>
    <dbReference type="NCBI Taxonomy" id="10228"/>
    <lineage>
        <taxon>Eukaryota</taxon>
        <taxon>Metazoa</taxon>
        <taxon>Placozoa</taxon>
        <taxon>Uniplacotomia</taxon>
        <taxon>Trichoplacea</taxon>
        <taxon>Trichoplacidae</taxon>
        <taxon>Trichoplax</taxon>
    </lineage>
</organism>
<dbReference type="GeneID" id="6753685"/>